<accession>A0A9D1D825</accession>
<dbReference type="Pfam" id="PF11823">
    <property type="entry name" value="Se_S_carrier"/>
    <property type="match status" value="1"/>
</dbReference>
<proteinExistence type="predicted"/>
<dbReference type="InterPro" id="IPR021778">
    <property type="entry name" value="Se/S_carrier-like"/>
</dbReference>
<feature type="domain" description="Putative Se/S carrier protein-like" evidence="1">
    <location>
        <begin position="3"/>
        <end position="72"/>
    </location>
</feature>
<dbReference type="EMBL" id="DVGD01000099">
    <property type="protein sequence ID" value="HIR09429.1"/>
    <property type="molecule type" value="Genomic_DNA"/>
</dbReference>
<sequence length="84" mass="9483">MYDYYFTFRSMTQAQRAVGVLQQAAIYAVLERTPRAISPQGCGYAVKVLRGDVYRAANALRSALVFYEKCYQFSPGGRAKEVFP</sequence>
<evidence type="ECO:0000313" key="2">
    <source>
        <dbReference type="EMBL" id="HIR09429.1"/>
    </source>
</evidence>
<evidence type="ECO:0000313" key="3">
    <source>
        <dbReference type="Proteomes" id="UP000824258"/>
    </source>
</evidence>
<dbReference type="AlphaFoldDB" id="A0A9D1D825"/>
<name>A0A9D1D825_9FIRM</name>
<evidence type="ECO:0000259" key="1">
    <source>
        <dbReference type="Pfam" id="PF11823"/>
    </source>
</evidence>
<gene>
    <name evidence="2" type="ORF">IAA70_03380</name>
</gene>
<reference evidence="2" key="2">
    <citation type="journal article" date="2021" name="PeerJ">
        <title>Extensive microbial diversity within the chicken gut microbiome revealed by metagenomics and culture.</title>
        <authorList>
            <person name="Gilroy R."/>
            <person name="Ravi A."/>
            <person name="Getino M."/>
            <person name="Pursley I."/>
            <person name="Horton D.L."/>
            <person name="Alikhan N.F."/>
            <person name="Baker D."/>
            <person name="Gharbi K."/>
            <person name="Hall N."/>
            <person name="Watson M."/>
            <person name="Adriaenssens E.M."/>
            <person name="Foster-Nyarko E."/>
            <person name="Jarju S."/>
            <person name="Secka A."/>
            <person name="Antonio M."/>
            <person name="Oren A."/>
            <person name="Chaudhuri R.R."/>
            <person name="La Ragione R."/>
            <person name="Hildebrand F."/>
            <person name="Pallen M.J."/>
        </authorList>
    </citation>
    <scope>NUCLEOTIDE SEQUENCE</scope>
    <source>
        <strain evidence="2">ChiHjej9B8-7071</strain>
    </source>
</reference>
<dbReference type="Proteomes" id="UP000824258">
    <property type="component" value="Unassembled WGS sequence"/>
</dbReference>
<reference evidence="2" key="1">
    <citation type="submission" date="2020-10" db="EMBL/GenBank/DDBJ databases">
        <authorList>
            <person name="Gilroy R."/>
        </authorList>
    </citation>
    <scope>NUCLEOTIDE SEQUENCE</scope>
    <source>
        <strain evidence="2">ChiHjej9B8-7071</strain>
    </source>
</reference>
<organism evidence="2 3">
    <name type="scientific">Candidatus Avoscillospira stercoripullorum</name>
    <dbReference type="NCBI Taxonomy" id="2840709"/>
    <lineage>
        <taxon>Bacteria</taxon>
        <taxon>Bacillati</taxon>
        <taxon>Bacillota</taxon>
        <taxon>Clostridia</taxon>
        <taxon>Eubacteriales</taxon>
        <taxon>Oscillospiraceae</taxon>
        <taxon>Oscillospiraceae incertae sedis</taxon>
        <taxon>Candidatus Avoscillospira</taxon>
    </lineage>
</organism>
<protein>
    <submittedName>
        <fullName evidence="2">DUF3343 domain-containing protein</fullName>
    </submittedName>
</protein>
<comment type="caution">
    <text evidence="2">The sequence shown here is derived from an EMBL/GenBank/DDBJ whole genome shotgun (WGS) entry which is preliminary data.</text>
</comment>